<evidence type="ECO:0000256" key="3">
    <source>
        <dbReference type="ARBA" id="ARBA00035117"/>
    </source>
</evidence>
<name>A0ABT7PGV5_9BACT</name>
<reference evidence="8 9" key="1">
    <citation type="submission" date="2023-06" db="EMBL/GenBank/DDBJ databases">
        <title>Roseiconus lacunae JC819 isolated from Gulf of Mannar region, Tamil Nadu.</title>
        <authorList>
            <person name="Pk S."/>
            <person name="Ch S."/>
            <person name="Ch V.R."/>
        </authorList>
    </citation>
    <scope>NUCLEOTIDE SEQUENCE [LARGE SCALE GENOMIC DNA]</scope>
    <source>
        <strain evidence="8 9">JC819</strain>
    </source>
</reference>
<sequence>MSSILVAKQAITTDALFEVFEVDHDFINRVLTPYRDSCRYLKSVRIGFASEQRRWWDSMVAVGDFEIDRSCYIDDTGHFNAVEFNICYNQLAYVLLAVCIRERLLPALDDFTLESFFEKQLSNYLIAQIDSHYHTELNPRGFRGEVRITSAKTRRNLSILKTACRFHDRARGRSDGEVKLVVLGAA</sequence>
<evidence type="ECO:0000256" key="1">
    <source>
        <dbReference type="ARBA" id="ARBA00023098"/>
    </source>
</evidence>
<evidence type="ECO:0000256" key="2">
    <source>
        <dbReference type="ARBA" id="ARBA00023239"/>
    </source>
</evidence>
<evidence type="ECO:0000256" key="7">
    <source>
        <dbReference type="ARBA" id="ARBA00048742"/>
    </source>
</evidence>
<evidence type="ECO:0000256" key="4">
    <source>
        <dbReference type="ARBA" id="ARBA00035127"/>
    </source>
</evidence>
<dbReference type="InterPro" id="IPR043064">
    <property type="entry name" value="FcoT_ThioEstase_Rv0098-like_sf"/>
</dbReference>
<dbReference type="Pfam" id="PF10862">
    <property type="entry name" value="FcoT"/>
    <property type="match status" value="1"/>
</dbReference>
<dbReference type="EMBL" id="JASZZN010000006">
    <property type="protein sequence ID" value="MDM4015708.1"/>
    <property type="molecule type" value="Genomic_DNA"/>
</dbReference>
<keyword evidence="1" id="KW-0443">Lipid metabolism</keyword>
<evidence type="ECO:0000256" key="5">
    <source>
        <dbReference type="ARBA" id="ARBA00035169"/>
    </source>
</evidence>
<evidence type="ECO:0000313" key="8">
    <source>
        <dbReference type="EMBL" id="MDM4015708.1"/>
    </source>
</evidence>
<comment type="catalytic activity">
    <reaction evidence="7">
        <text>a (3R)-3-[(carboxymethyl)amino]fatty acid + holo-[ACP] + H(+) = a (2E)-enoyl-[ACP] + glycine + H2O</text>
        <dbReference type="Rhea" id="RHEA:74923"/>
        <dbReference type="Rhea" id="RHEA-COMP:9685"/>
        <dbReference type="Rhea" id="RHEA-COMP:9925"/>
        <dbReference type="ChEBI" id="CHEBI:15377"/>
        <dbReference type="ChEBI" id="CHEBI:15378"/>
        <dbReference type="ChEBI" id="CHEBI:57305"/>
        <dbReference type="ChEBI" id="CHEBI:64479"/>
        <dbReference type="ChEBI" id="CHEBI:78784"/>
        <dbReference type="ChEBI" id="CHEBI:193080"/>
        <dbReference type="EC" id="4.3.2.11"/>
    </reaction>
    <physiologicalReaction direction="right-to-left" evidence="7">
        <dbReference type="Rhea" id="RHEA:74925"/>
    </physiologicalReaction>
</comment>
<comment type="similarity">
    <text evidence="3">Belongs to the FcoT family.</text>
</comment>
<comment type="caution">
    <text evidence="8">The sequence shown here is derived from an EMBL/GenBank/DDBJ whole genome shotgun (WGS) entry which is preliminary data.</text>
</comment>
<proteinExistence type="inferred from homology"/>
<evidence type="ECO:0000256" key="6">
    <source>
        <dbReference type="ARBA" id="ARBA00035448"/>
    </source>
</evidence>
<keyword evidence="9" id="KW-1185">Reference proteome</keyword>
<gene>
    <name evidence="8" type="ORF">QTN89_09725</name>
</gene>
<dbReference type="EC" id="4.3.2.11" evidence="4"/>
<dbReference type="Gene3D" id="3.10.129.30">
    <property type="entry name" value="Rv0098, thioesterase-like hot dog domain"/>
    <property type="match status" value="1"/>
</dbReference>
<dbReference type="RefSeq" id="WP_289163216.1">
    <property type="nucleotide sequence ID" value="NZ_JASZZN010000006.1"/>
</dbReference>
<dbReference type="Proteomes" id="UP001239462">
    <property type="component" value="Unassembled WGS sequence"/>
</dbReference>
<keyword evidence="2" id="KW-0456">Lyase</keyword>
<accession>A0ABT7PGV5</accession>
<protein>
    <recommendedName>
        <fullName evidence="5">(2E)-enoyl-[ACP] glycyltransferase</fullName>
        <ecNumber evidence="4">4.3.2.11</ecNumber>
    </recommendedName>
    <alternativeName>
        <fullName evidence="6">(2E)-unsaturated fatty acyl-[ACP] glycyltransferase</fullName>
    </alternativeName>
</protein>
<dbReference type="InterPro" id="IPR022598">
    <property type="entry name" value="FcoT_ThioEstase"/>
</dbReference>
<evidence type="ECO:0000313" key="9">
    <source>
        <dbReference type="Proteomes" id="UP001239462"/>
    </source>
</evidence>
<organism evidence="8 9">
    <name type="scientific">Roseiconus lacunae</name>
    <dbReference type="NCBI Taxonomy" id="2605694"/>
    <lineage>
        <taxon>Bacteria</taxon>
        <taxon>Pseudomonadati</taxon>
        <taxon>Planctomycetota</taxon>
        <taxon>Planctomycetia</taxon>
        <taxon>Pirellulales</taxon>
        <taxon>Pirellulaceae</taxon>
        <taxon>Roseiconus</taxon>
    </lineage>
</organism>